<dbReference type="EMBL" id="JOKJ01000011">
    <property type="protein sequence ID" value="KEQ07837.1"/>
    <property type="molecule type" value="Genomic_DNA"/>
</dbReference>
<dbReference type="AlphaFoldDB" id="A0A922P495"/>
<evidence type="ECO:0000313" key="6">
    <source>
        <dbReference type="EMBL" id="KEQ07837.1"/>
    </source>
</evidence>
<dbReference type="PRINTS" id="PR00411">
    <property type="entry name" value="PNDRDTASEI"/>
</dbReference>
<dbReference type="InterPro" id="IPR036188">
    <property type="entry name" value="FAD/NAD-bd_sf"/>
</dbReference>
<keyword evidence="1" id="KW-0004">4Fe-4S</keyword>
<evidence type="ECO:0000313" key="7">
    <source>
        <dbReference type="Proteomes" id="UP000052167"/>
    </source>
</evidence>
<dbReference type="InterPro" id="IPR039650">
    <property type="entry name" value="HdrA-like"/>
</dbReference>
<gene>
    <name evidence="6" type="ORF">GV68_03305</name>
</gene>
<dbReference type="SUPFAM" id="SSF51905">
    <property type="entry name" value="FAD/NAD(P)-binding domain"/>
    <property type="match status" value="1"/>
</dbReference>
<dbReference type="OrthoDB" id="9777740at2"/>
<accession>A0A922P495</accession>
<organism evidence="6 7">
    <name type="scientific">Pseudorhizobium pelagicum</name>
    <dbReference type="NCBI Taxonomy" id="1509405"/>
    <lineage>
        <taxon>Bacteria</taxon>
        <taxon>Pseudomonadati</taxon>
        <taxon>Pseudomonadota</taxon>
        <taxon>Alphaproteobacteria</taxon>
        <taxon>Hyphomicrobiales</taxon>
        <taxon>Rhizobiaceae</taxon>
        <taxon>Rhizobium/Agrobacterium group</taxon>
        <taxon>Pseudorhizobium</taxon>
    </lineage>
</organism>
<evidence type="ECO:0000256" key="2">
    <source>
        <dbReference type="ARBA" id="ARBA00022723"/>
    </source>
</evidence>
<keyword evidence="7" id="KW-1185">Reference proteome</keyword>
<dbReference type="RefSeq" id="WP_037166912.1">
    <property type="nucleotide sequence ID" value="NZ_JOKI01000014.1"/>
</dbReference>
<protein>
    <recommendedName>
        <fullName evidence="8">FAD-dependent oxidoreductase</fullName>
    </recommendedName>
</protein>
<comment type="caution">
    <text evidence="6">The sequence shown here is derived from an EMBL/GenBank/DDBJ whole genome shotgun (WGS) entry which is preliminary data.</text>
</comment>
<keyword evidence="3" id="KW-0560">Oxidoreductase</keyword>
<dbReference type="GO" id="GO:0046872">
    <property type="term" value="F:metal ion binding"/>
    <property type="evidence" value="ECO:0007669"/>
    <property type="project" value="UniProtKB-KW"/>
</dbReference>
<dbReference type="Gene3D" id="3.50.50.60">
    <property type="entry name" value="FAD/NAD(P)-binding domain"/>
    <property type="match status" value="1"/>
</dbReference>
<proteinExistence type="predicted"/>
<dbReference type="Proteomes" id="UP000052167">
    <property type="component" value="Unassembled WGS sequence"/>
</dbReference>
<dbReference type="GO" id="GO:0016491">
    <property type="term" value="F:oxidoreductase activity"/>
    <property type="evidence" value="ECO:0007669"/>
    <property type="project" value="UniProtKB-KW"/>
</dbReference>
<dbReference type="PRINTS" id="PR00368">
    <property type="entry name" value="FADPNR"/>
</dbReference>
<dbReference type="Pfam" id="PF12831">
    <property type="entry name" value="FAD_oxidored"/>
    <property type="match status" value="1"/>
</dbReference>
<keyword evidence="5" id="KW-0411">Iron-sulfur</keyword>
<reference evidence="6 7" key="1">
    <citation type="submission" date="2014-06" db="EMBL/GenBank/DDBJ databases">
        <title>Rhizobium pelagicum/R2-400B4.</title>
        <authorList>
            <person name="Kimes N.E."/>
            <person name="Lopez-Perez M."/>
        </authorList>
    </citation>
    <scope>NUCLEOTIDE SEQUENCE [LARGE SCALE GENOMIC DNA]</scope>
    <source>
        <strain evidence="6 7">R2-400B4</strain>
    </source>
</reference>
<evidence type="ECO:0000256" key="3">
    <source>
        <dbReference type="ARBA" id="ARBA00023002"/>
    </source>
</evidence>
<keyword evidence="2" id="KW-0479">Metal-binding</keyword>
<name>A0A922P495_9HYPH</name>
<dbReference type="GO" id="GO:0051539">
    <property type="term" value="F:4 iron, 4 sulfur cluster binding"/>
    <property type="evidence" value="ECO:0007669"/>
    <property type="project" value="UniProtKB-KW"/>
</dbReference>
<dbReference type="PANTHER" id="PTHR43498:SF1">
    <property type="entry name" value="COB--COM HETERODISULFIDE REDUCTASE IRON-SULFUR SUBUNIT A"/>
    <property type="match status" value="1"/>
</dbReference>
<evidence type="ECO:0008006" key="8">
    <source>
        <dbReference type="Google" id="ProtNLM"/>
    </source>
</evidence>
<sequence length="421" mass="44202">MLNARQEKTDVVVIGGGAGGMSAAVAAARLGARVVLVEQYGFLGGAASNSQVLAYCGFYQKGSTPVPAVLGIGAELLAELETIGQSVAPIMSRSGNWIVMLDPEAVKFAFDRMCERAGVQVRIHSKLTAVTTDEGRITSVTLADHAGTVTIEAGSFIDASGEATLSTLAGARLTSDIRRGDHVQPTSMPVRIGGVAPDAPFDRAVLSGIIAHHNATSDTPIPRADGGVMSRLPISGDVWWMTIDLPLGGVSGEDLCVVEREARRQAWRNLVLIKQMPGFERAYLVATGPQIGIRETRRPQSCEDMTAAALETGARRSDGIGRAAWPMEVHEAPGRAFFIDLGGEGFADIPMGSLQAADITNLYLAGRVVGADQAAYGSIRVMGTAFATGHAAGIVAALGVQARRAVPEDIRRHLLTQNALI</sequence>
<dbReference type="PANTHER" id="PTHR43498">
    <property type="entry name" value="FERREDOXIN:COB-COM HETERODISULFIDE REDUCTASE SUBUNIT A"/>
    <property type="match status" value="1"/>
</dbReference>
<evidence type="ECO:0000256" key="5">
    <source>
        <dbReference type="ARBA" id="ARBA00023014"/>
    </source>
</evidence>
<evidence type="ECO:0000256" key="4">
    <source>
        <dbReference type="ARBA" id="ARBA00023004"/>
    </source>
</evidence>
<evidence type="ECO:0000256" key="1">
    <source>
        <dbReference type="ARBA" id="ARBA00022485"/>
    </source>
</evidence>
<keyword evidence="4" id="KW-0408">Iron</keyword>